<dbReference type="RefSeq" id="XP_035318980.1">
    <property type="nucleotide sequence ID" value="XM_035465105.1"/>
</dbReference>
<dbReference type="GO" id="GO:0005634">
    <property type="term" value="C:nucleus"/>
    <property type="evidence" value="ECO:0007669"/>
    <property type="project" value="TreeGrafter"/>
</dbReference>
<dbReference type="Pfam" id="PF05368">
    <property type="entry name" value="NmrA"/>
    <property type="match status" value="1"/>
</dbReference>
<dbReference type="Proteomes" id="UP000749293">
    <property type="component" value="Unassembled WGS sequence"/>
</dbReference>
<name>A0A9P4YRF0_9HYPO</name>
<keyword evidence="2" id="KW-0521">NADP</keyword>
<dbReference type="GeneID" id="55969357"/>
<gene>
    <name evidence="4" type="ORF">GMORB2_3129</name>
</gene>
<dbReference type="EMBL" id="JAANYQ010000017">
    <property type="protein sequence ID" value="KAF4120328.1"/>
    <property type="molecule type" value="Genomic_DNA"/>
</dbReference>
<dbReference type="InterPro" id="IPR036291">
    <property type="entry name" value="NAD(P)-bd_dom_sf"/>
</dbReference>
<comment type="caution">
    <text evidence="4">The sequence shown here is derived from an EMBL/GenBank/DDBJ whole genome shotgun (WGS) entry which is preliminary data.</text>
</comment>
<reference evidence="4" key="1">
    <citation type="submission" date="2020-03" db="EMBL/GenBank/DDBJ databases">
        <title>Site-based positive gene gene selection in Geosmithia morbida across the United States reveals a broad range of putative effectors and factors for local host and environmental adapation.</title>
        <authorList>
            <person name="Onufrak A."/>
            <person name="Murdoch R.W."/>
            <person name="Gazis R."/>
            <person name="Huff M."/>
            <person name="Staton M."/>
            <person name="Klingeman W."/>
            <person name="Hadziabdic D."/>
        </authorList>
    </citation>
    <scope>NUCLEOTIDE SEQUENCE</scope>
    <source>
        <strain evidence="4">1262</strain>
    </source>
</reference>
<keyword evidence="5" id="KW-1185">Reference proteome</keyword>
<dbReference type="SUPFAM" id="SSF51735">
    <property type="entry name" value="NAD(P)-binding Rossmann-fold domains"/>
    <property type="match status" value="1"/>
</dbReference>
<evidence type="ECO:0000313" key="4">
    <source>
        <dbReference type="EMBL" id="KAF4120328.1"/>
    </source>
</evidence>
<comment type="similarity">
    <text evidence="1">Belongs to the NmrA-type oxidoreductase family.</text>
</comment>
<evidence type="ECO:0000259" key="3">
    <source>
        <dbReference type="Pfam" id="PF05368"/>
    </source>
</evidence>
<protein>
    <submittedName>
        <fullName evidence="4">NmrA-like family</fullName>
    </submittedName>
</protein>
<organism evidence="4 5">
    <name type="scientific">Geosmithia morbida</name>
    <dbReference type="NCBI Taxonomy" id="1094350"/>
    <lineage>
        <taxon>Eukaryota</taxon>
        <taxon>Fungi</taxon>
        <taxon>Dikarya</taxon>
        <taxon>Ascomycota</taxon>
        <taxon>Pezizomycotina</taxon>
        <taxon>Sordariomycetes</taxon>
        <taxon>Hypocreomycetidae</taxon>
        <taxon>Hypocreales</taxon>
        <taxon>Bionectriaceae</taxon>
        <taxon>Geosmithia</taxon>
    </lineage>
</organism>
<dbReference type="PANTHER" id="PTHR42748:SF31">
    <property type="entry name" value="NMRA-LIKE DOMAIN-CONTAINING PROTEIN-RELATED"/>
    <property type="match status" value="1"/>
</dbReference>
<sequence length="316" mass="34033">MSSTVLIVGATGSTGRGAIKTISALLTADKSPLPGHKIIAVTRSASGAVAKEIAKLPGVTVIEKDWIGTTPEWLREHNVKRIYLASSVTATHFVDESGMYASALAAGVEYVVRVSTGRPMVRPDSLAFYPRNHWAIERVLESPEFESLPSSSIHPPAFGNMYLASAAEYIKETRKTGKQPAELRLAIDEHAPHAIIDPAEVGAFGAHLLVSEDPSSTKSHYVVTGPVDVNGRDVVDIVEKHIGAKVGNVVFRDTSFFDNMAAYSPEKIRPYISTVKHSIGPAWEGKLAASTASKEVPAIYAPKRTPNDIIDELLQE</sequence>
<proteinExistence type="inferred from homology"/>
<dbReference type="InterPro" id="IPR051164">
    <property type="entry name" value="NmrA-like_oxidored"/>
</dbReference>
<evidence type="ECO:0000256" key="2">
    <source>
        <dbReference type="ARBA" id="ARBA00022857"/>
    </source>
</evidence>
<evidence type="ECO:0000313" key="5">
    <source>
        <dbReference type="Proteomes" id="UP000749293"/>
    </source>
</evidence>
<feature type="domain" description="NmrA-like" evidence="3">
    <location>
        <begin position="1"/>
        <end position="280"/>
    </location>
</feature>
<dbReference type="PANTHER" id="PTHR42748">
    <property type="entry name" value="NITROGEN METABOLITE REPRESSION PROTEIN NMRA FAMILY MEMBER"/>
    <property type="match status" value="1"/>
</dbReference>
<dbReference type="Gene3D" id="3.90.25.10">
    <property type="entry name" value="UDP-galactose 4-epimerase, domain 1"/>
    <property type="match status" value="1"/>
</dbReference>
<dbReference type="Gene3D" id="3.40.50.720">
    <property type="entry name" value="NAD(P)-binding Rossmann-like Domain"/>
    <property type="match status" value="1"/>
</dbReference>
<dbReference type="InterPro" id="IPR008030">
    <property type="entry name" value="NmrA-like"/>
</dbReference>
<accession>A0A9P4YRF0</accession>
<evidence type="ECO:0000256" key="1">
    <source>
        <dbReference type="ARBA" id="ARBA00006328"/>
    </source>
</evidence>
<dbReference type="AlphaFoldDB" id="A0A9P4YRF0"/>
<dbReference type="OrthoDB" id="413314at2759"/>